<dbReference type="RefSeq" id="WP_068904668.1">
    <property type="nucleotide sequence ID" value="NZ_JBHUIF010000012.1"/>
</dbReference>
<evidence type="ECO:0000259" key="1">
    <source>
        <dbReference type="PROSITE" id="PS51186"/>
    </source>
</evidence>
<dbReference type="CDD" id="cd04301">
    <property type="entry name" value="NAT_SF"/>
    <property type="match status" value="1"/>
</dbReference>
<dbReference type="Proteomes" id="UP000094936">
    <property type="component" value="Unassembled WGS sequence"/>
</dbReference>
<name>A0A1C3EDI6_9GAMM</name>
<organism evidence="2 3">
    <name type="scientific">Veronia pacifica</name>
    <dbReference type="NCBI Taxonomy" id="1080227"/>
    <lineage>
        <taxon>Bacteria</taxon>
        <taxon>Pseudomonadati</taxon>
        <taxon>Pseudomonadota</taxon>
        <taxon>Gammaproteobacteria</taxon>
        <taxon>Vibrionales</taxon>
        <taxon>Vibrionaceae</taxon>
        <taxon>Veronia</taxon>
    </lineage>
</organism>
<dbReference type="PROSITE" id="PS51186">
    <property type="entry name" value="GNAT"/>
    <property type="match status" value="1"/>
</dbReference>
<dbReference type="AlphaFoldDB" id="A0A1C3EDI6"/>
<accession>A0A1C3EDI6</accession>
<dbReference type="SUPFAM" id="SSF55729">
    <property type="entry name" value="Acyl-CoA N-acyltransferases (Nat)"/>
    <property type="match status" value="1"/>
</dbReference>
<protein>
    <recommendedName>
        <fullName evidence="1">N-acetyltransferase domain-containing protein</fullName>
    </recommendedName>
</protein>
<dbReference type="GO" id="GO:0016747">
    <property type="term" value="F:acyltransferase activity, transferring groups other than amino-acyl groups"/>
    <property type="evidence" value="ECO:0007669"/>
    <property type="project" value="InterPro"/>
</dbReference>
<evidence type="ECO:0000313" key="3">
    <source>
        <dbReference type="Proteomes" id="UP000094936"/>
    </source>
</evidence>
<gene>
    <name evidence="2" type="ORF">A8L45_17560</name>
</gene>
<evidence type="ECO:0000313" key="2">
    <source>
        <dbReference type="EMBL" id="ODA31298.1"/>
    </source>
</evidence>
<dbReference type="Gene3D" id="3.40.630.30">
    <property type="match status" value="1"/>
</dbReference>
<dbReference type="Pfam" id="PF00583">
    <property type="entry name" value="Acetyltransf_1"/>
    <property type="match status" value="1"/>
</dbReference>
<proteinExistence type="predicted"/>
<comment type="caution">
    <text evidence="2">The sequence shown here is derived from an EMBL/GenBank/DDBJ whole genome shotgun (WGS) entry which is preliminary data.</text>
</comment>
<keyword evidence="3" id="KW-1185">Reference proteome</keyword>
<dbReference type="OrthoDB" id="7678938at2"/>
<feature type="domain" description="N-acetyltransferase" evidence="1">
    <location>
        <begin position="2"/>
        <end position="153"/>
    </location>
</feature>
<dbReference type="EMBL" id="LYBM01000038">
    <property type="protein sequence ID" value="ODA31298.1"/>
    <property type="molecule type" value="Genomic_DNA"/>
</dbReference>
<dbReference type="InterPro" id="IPR016181">
    <property type="entry name" value="Acyl_CoA_acyltransferase"/>
</dbReference>
<reference evidence="2 3" key="1">
    <citation type="submission" date="2016-05" db="EMBL/GenBank/DDBJ databases">
        <title>Genomic Taxonomy of the Vibrionaceae.</title>
        <authorList>
            <person name="Gomez-Gil B."/>
            <person name="Enciso-Ibarra J."/>
        </authorList>
    </citation>
    <scope>NUCLEOTIDE SEQUENCE [LARGE SCALE GENOMIC DNA]</scope>
    <source>
        <strain evidence="2 3">CAIM 1920</strain>
    </source>
</reference>
<dbReference type="InterPro" id="IPR000182">
    <property type="entry name" value="GNAT_dom"/>
</dbReference>
<sequence>MITFRAAKKEDKNWAFDLRTDCECAYITRHFGWDTDFQHQLYNEEWRKTPPVIILYNGERAGFFCLEKEDEVTFLRKFFVSADFRNRGIGTAVVKRLQKMFAESPTGIRLAVFHGNPSASLYQRHGFILYKECSKYSYYCWNATNAKALSLNY</sequence>
<dbReference type="STRING" id="1080227.A8L45_17560"/>